<name>A0A1B0ZUT3_9RHOB</name>
<feature type="domain" description="Tryptophan synthase beta chain-like PALP" evidence="3">
    <location>
        <begin position="47"/>
        <end position="357"/>
    </location>
</feature>
<proteinExistence type="predicted"/>
<dbReference type="PATRIC" id="fig|60890.4.peg.2895"/>
<gene>
    <name evidence="4" type="ORF">JL2886_02972</name>
    <name evidence="5" type="ORF">PXK24_06425</name>
</gene>
<dbReference type="EMBL" id="JARCJK010000002">
    <property type="protein sequence ID" value="MDE4165321.1"/>
    <property type="molecule type" value="Genomic_DNA"/>
</dbReference>
<comment type="cofactor">
    <cofactor evidence="1">
        <name>pyridoxal 5'-phosphate</name>
        <dbReference type="ChEBI" id="CHEBI:597326"/>
    </cofactor>
</comment>
<keyword evidence="6" id="KW-1185">Reference proteome</keyword>
<evidence type="ECO:0000313" key="7">
    <source>
        <dbReference type="Proteomes" id="UP001218364"/>
    </source>
</evidence>
<dbReference type="InterPro" id="IPR001926">
    <property type="entry name" value="TrpB-like_PALP"/>
</dbReference>
<evidence type="ECO:0000313" key="4">
    <source>
        <dbReference type="EMBL" id="ANP37858.1"/>
    </source>
</evidence>
<dbReference type="GO" id="GO:0016829">
    <property type="term" value="F:lyase activity"/>
    <property type="evidence" value="ECO:0007669"/>
    <property type="project" value="UniProtKB-KW"/>
</dbReference>
<reference evidence="4 6" key="1">
    <citation type="submission" date="2016-04" db="EMBL/GenBank/DDBJ databases">
        <authorList>
            <person name="Evans L.H."/>
            <person name="Alamgir A."/>
            <person name="Owens N."/>
            <person name="Weber N.D."/>
            <person name="Virtaneva K."/>
            <person name="Barbian K."/>
            <person name="Babar A."/>
            <person name="Rosenke K."/>
        </authorList>
    </citation>
    <scope>NUCLEOTIDE SEQUENCE [LARGE SCALE GENOMIC DNA]</scope>
    <source>
        <strain evidence="4 6">JL2886</strain>
    </source>
</reference>
<evidence type="ECO:0000313" key="6">
    <source>
        <dbReference type="Proteomes" id="UP000092565"/>
    </source>
</evidence>
<dbReference type="Proteomes" id="UP000092565">
    <property type="component" value="Chromosome"/>
</dbReference>
<dbReference type="Gene3D" id="3.40.50.1100">
    <property type="match status" value="2"/>
</dbReference>
<keyword evidence="2" id="KW-0663">Pyridoxal phosphate</keyword>
<keyword evidence="4" id="KW-0456">Lyase</keyword>
<dbReference type="AlphaFoldDB" id="A0A1B0ZUT3"/>
<evidence type="ECO:0000313" key="5">
    <source>
        <dbReference type="EMBL" id="MDE4165321.1"/>
    </source>
</evidence>
<dbReference type="PANTHER" id="PTHR42937">
    <property type="match status" value="1"/>
</dbReference>
<dbReference type="InterPro" id="IPR036052">
    <property type="entry name" value="TrpB-like_PALP_sf"/>
</dbReference>
<reference evidence="5 7" key="2">
    <citation type="submission" date="2023-02" db="EMBL/GenBank/DDBJ databases">
        <title>Population genomics of bacteria associated with diatom.</title>
        <authorList>
            <person name="Xie J."/>
            <person name="Wang H."/>
        </authorList>
    </citation>
    <scope>NUCLEOTIDE SEQUENCE [LARGE SCALE GENOMIC DNA]</scope>
    <source>
        <strain evidence="5 7">PT47_8</strain>
    </source>
</reference>
<dbReference type="Pfam" id="PF00291">
    <property type="entry name" value="PALP"/>
    <property type="match status" value="1"/>
</dbReference>
<dbReference type="SUPFAM" id="SSF53686">
    <property type="entry name" value="Tryptophan synthase beta subunit-like PLP-dependent enzymes"/>
    <property type="match status" value="1"/>
</dbReference>
<dbReference type="RefSeq" id="WP_082996091.1">
    <property type="nucleotide sequence ID" value="NZ_CP015124.1"/>
</dbReference>
<dbReference type="EMBL" id="CP015124">
    <property type="protein sequence ID" value="ANP37858.1"/>
    <property type="molecule type" value="Genomic_DNA"/>
</dbReference>
<dbReference type="PANTHER" id="PTHR42937:SF1">
    <property type="entry name" value="DIAMINOPROPIONATE AMMONIA-LYASE"/>
    <property type="match status" value="1"/>
</dbReference>
<evidence type="ECO:0000256" key="1">
    <source>
        <dbReference type="ARBA" id="ARBA00001933"/>
    </source>
</evidence>
<dbReference type="Proteomes" id="UP001218364">
    <property type="component" value="Unassembled WGS sequence"/>
</dbReference>
<accession>A0A1B0ZUT3</accession>
<evidence type="ECO:0000256" key="2">
    <source>
        <dbReference type="ARBA" id="ARBA00022898"/>
    </source>
</evidence>
<protein>
    <submittedName>
        <fullName evidence="4">Diaminopropionate ammonia-lyase</fullName>
    </submittedName>
    <submittedName>
        <fullName evidence="5">Pyridoxal-phosphate dependent enzyme</fullName>
    </submittedName>
</protein>
<organism evidence="4 6">
    <name type="scientific">Phaeobacter gallaeciensis</name>
    <dbReference type="NCBI Taxonomy" id="60890"/>
    <lineage>
        <taxon>Bacteria</taxon>
        <taxon>Pseudomonadati</taxon>
        <taxon>Pseudomonadota</taxon>
        <taxon>Alphaproteobacteria</taxon>
        <taxon>Rhodobacterales</taxon>
        <taxon>Roseobacteraceae</taxon>
        <taxon>Phaeobacter</taxon>
    </lineage>
</organism>
<sequence length="363" mass="37297">MDGALSKTLDNMWRGGALPVAGTEPQLYPSVAADAVAKLLTLCPRHAITPLIEADELAKKAGVARIWIKDERARMGLGSFKALGAAYCIASAAADALKDKIGASQVWETALHGQTYATASAGNHGLSVAAGARIFGAEAVIYLSRAVPEAFAQRLRDKGARVVRAGDNYEASMAAAAADAEENGWTLLSDSSWPGYSAPAIAVMEGYLQLAAEAVAQIDGVPTHIFLQAGVGGLAAAVAAYARQVWGNTPQIIVVEPDAAPALIESIRSGELQDTQGPVSSMGRLDCKTPSMVALNGLARDADVFATISEEEAAAGVRTLAEYGYATTPSGGAGLAALLAGRVKDLGPDARVLAILSEGPEDG</sequence>
<evidence type="ECO:0000259" key="3">
    <source>
        <dbReference type="Pfam" id="PF00291"/>
    </source>
</evidence>